<dbReference type="OrthoDB" id="412781at2759"/>
<dbReference type="GO" id="GO:0003729">
    <property type="term" value="F:mRNA binding"/>
    <property type="evidence" value="ECO:0007669"/>
    <property type="project" value="TreeGrafter"/>
</dbReference>
<dbReference type="CDD" id="cd05687">
    <property type="entry name" value="S1_RPS1_repeat_ec1_hs1"/>
    <property type="match status" value="1"/>
</dbReference>
<dbReference type="InterPro" id="IPR050437">
    <property type="entry name" value="Ribos_protein_bS1-like"/>
</dbReference>
<dbReference type="OMA" id="YDYHFSP"/>
<dbReference type="Pfam" id="PF00575">
    <property type="entry name" value="S1"/>
    <property type="match status" value="3"/>
</dbReference>
<evidence type="ECO:0000256" key="2">
    <source>
        <dbReference type="ARBA" id="ARBA00022980"/>
    </source>
</evidence>
<dbReference type="Gramene" id="CMM019CT">
    <property type="protein sequence ID" value="CMM019CT"/>
    <property type="gene ID" value="CMM019C"/>
</dbReference>
<evidence type="ECO:0000256" key="4">
    <source>
        <dbReference type="ARBA" id="ARBA00069232"/>
    </source>
</evidence>
<dbReference type="SUPFAM" id="SSF50249">
    <property type="entry name" value="Nucleic acid-binding proteins"/>
    <property type="match status" value="3"/>
</dbReference>
<dbReference type="SMART" id="SM00316">
    <property type="entry name" value="S1"/>
    <property type="match status" value="3"/>
</dbReference>
<keyword evidence="3" id="KW-0687">Ribonucleoprotein</keyword>
<reference evidence="9 10" key="2">
    <citation type="journal article" date="2007" name="BMC Biol.">
        <title>A 100%-complete sequence reveals unusually simple genomic features in the hot-spring red alga Cyanidioschyzon merolae.</title>
        <authorList>
            <person name="Nozaki H."/>
            <person name="Takano H."/>
            <person name="Misumi O."/>
            <person name="Terasawa K."/>
            <person name="Matsuzaki M."/>
            <person name="Maruyama S."/>
            <person name="Nishida K."/>
            <person name="Yagisawa F."/>
            <person name="Yoshida Y."/>
            <person name="Fujiwara T."/>
            <person name="Takio S."/>
            <person name="Tamura K."/>
            <person name="Chung S.J."/>
            <person name="Nakamura S."/>
            <person name="Kuroiwa H."/>
            <person name="Tanaka K."/>
            <person name="Sato N."/>
            <person name="Kuroiwa T."/>
        </authorList>
    </citation>
    <scope>NUCLEOTIDE SEQUENCE [LARGE SCALE GENOMIC DNA]</scope>
    <source>
        <strain evidence="9 10">10D</strain>
    </source>
</reference>
<evidence type="ECO:0000313" key="9">
    <source>
        <dbReference type="EMBL" id="BAM80918.1"/>
    </source>
</evidence>
<dbReference type="AlphaFoldDB" id="M1VII4"/>
<feature type="coiled-coil region" evidence="6">
    <location>
        <begin position="379"/>
        <end position="406"/>
    </location>
</feature>
<evidence type="ECO:0000256" key="6">
    <source>
        <dbReference type="SAM" id="Coils"/>
    </source>
</evidence>
<dbReference type="PANTHER" id="PTHR10724:SF7">
    <property type="entry name" value="SMALL RIBOSOMAL SUBUNIT PROTEIN BS1C"/>
    <property type="match status" value="1"/>
</dbReference>
<dbReference type="GO" id="GO:0006412">
    <property type="term" value="P:translation"/>
    <property type="evidence" value="ECO:0007669"/>
    <property type="project" value="TreeGrafter"/>
</dbReference>
<keyword evidence="10" id="KW-1185">Reference proteome</keyword>
<gene>
    <name evidence="9" type="ORF">CYME_CMM019C</name>
</gene>
<dbReference type="GO" id="GO:1990904">
    <property type="term" value="C:ribonucleoprotein complex"/>
    <property type="evidence" value="ECO:0007669"/>
    <property type="project" value="UniProtKB-KW"/>
</dbReference>
<dbReference type="EMBL" id="AP006495">
    <property type="protein sequence ID" value="BAM80918.1"/>
    <property type="molecule type" value="Genomic_DNA"/>
</dbReference>
<dbReference type="GO" id="GO:0003735">
    <property type="term" value="F:structural constituent of ribosome"/>
    <property type="evidence" value="ECO:0007669"/>
    <property type="project" value="TreeGrafter"/>
</dbReference>
<proteinExistence type="inferred from homology"/>
<evidence type="ECO:0000259" key="8">
    <source>
        <dbReference type="PROSITE" id="PS50126"/>
    </source>
</evidence>
<dbReference type="FunFam" id="2.40.50.140:FF:000103">
    <property type="entry name" value="protein RRP5 homolog"/>
    <property type="match status" value="1"/>
</dbReference>
<dbReference type="PROSITE" id="PS50126">
    <property type="entry name" value="S1"/>
    <property type="match status" value="3"/>
</dbReference>
<dbReference type="CDD" id="cd04465">
    <property type="entry name" value="S1_RPS1_repeat_ec2_hs2"/>
    <property type="match status" value="1"/>
</dbReference>
<dbReference type="eggNOG" id="ENOG502QUY8">
    <property type="taxonomic scope" value="Eukaryota"/>
</dbReference>
<dbReference type="InterPro" id="IPR035104">
    <property type="entry name" value="Ribosomal_protein_S1-like"/>
</dbReference>
<dbReference type="HOGENOM" id="CLU_015805_0_1_1"/>
<comment type="similarity">
    <text evidence="1">Belongs to the bacterial ribosomal protein bS1 family.</text>
</comment>
<keyword evidence="2 9" id="KW-0689">Ribosomal protein</keyword>
<dbReference type="GeneID" id="16995018"/>
<sequence length="447" mass="48745">MWAFLASLPLRSRSDFVSRSVRLGTPRSLLSARTTRPLSASPAASLVAAEERAAAPGNDAIKVITDASTSSDTKTRAPSRFERMRAKYGLSDVSEPEAAPAYKELDQAVQNLSYKYELNMIVKGRVVHFEPRGALIDVGAKTAAYLPLSEVAMDRVSSPEEVLKIGEERDFQIIATEDTEGQLRVSIKRIEFTRTWEKLQQALANDEVVQCEVVAVNRGGASVRIDCLRGFLPASHIVLVPGFIPGLPSDPRLEDLMGKELPVKLLEVDPEKSRLVVSHRRALAEKSLKNVETGTILEGTVRGIKPYGVFIESGGVSGLLHISQISHEHVEDLTSVFTLGDKVKALVVSQDREKGRVSLSTKVLEPEPGDMLRSPQTVFERAEEMAARYRERIAEEERARAEYASDIVAGLDVASLGVDAEVNGDAGAGAQREHPRPDQEESSPASS</sequence>
<organism evidence="9 10">
    <name type="scientific">Cyanidioschyzon merolae (strain NIES-3377 / 10D)</name>
    <name type="common">Unicellular red alga</name>
    <dbReference type="NCBI Taxonomy" id="280699"/>
    <lineage>
        <taxon>Eukaryota</taxon>
        <taxon>Rhodophyta</taxon>
        <taxon>Bangiophyceae</taxon>
        <taxon>Cyanidiales</taxon>
        <taxon>Cyanidiaceae</taxon>
        <taxon>Cyanidioschyzon</taxon>
    </lineage>
</organism>
<dbReference type="PANTHER" id="PTHR10724">
    <property type="entry name" value="30S RIBOSOMAL PROTEIN S1"/>
    <property type="match status" value="1"/>
</dbReference>
<feature type="domain" description="S1 motif" evidence="8">
    <location>
        <begin position="119"/>
        <end position="188"/>
    </location>
</feature>
<evidence type="ECO:0000256" key="7">
    <source>
        <dbReference type="SAM" id="MobiDB-lite"/>
    </source>
</evidence>
<feature type="domain" description="S1 motif" evidence="8">
    <location>
        <begin position="206"/>
        <end position="280"/>
    </location>
</feature>
<dbReference type="RefSeq" id="XP_005536954.1">
    <property type="nucleotide sequence ID" value="XM_005536897.1"/>
</dbReference>
<dbReference type="PRINTS" id="PR00681">
    <property type="entry name" value="RIBOSOMALS1"/>
</dbReference>
<dbReference type="KEGG" id="cme:CYME_CMM019C"/>
<reference evidence="9 10" key="1">
    <citation type="journal article" date="2004" name="Nature">
        <title>Genome sequence of the ultrasmall unicellular red alga Cyanidioschyzon merolae 10D.</title>
        <authorList>
            <person name="Matsuzaki M."/>
            <person name="Misumi O."/>
            <person name="Shin-i T."/>
            <person name="Maruyama S."/>
            <person name="Takahara M."/>
            <person name="Miyagishima S."/>
            <person name="Mori T."/>
            <person name="Nishida K."/>
            <person name="Yagisawa F."/>
            <person name="Nishida K."/>
            <person name="Yoshida Y."/>
            <person name="Nishimura Y."/>
            <person name="Nakao S."/>
            <person name="Kobayashi T."/>
            <person name="Momoyama Y."/>
            <person name="Higashiyama T."/>
            <person name="Minoda A."/>
            <person name="Sano M."/>
            <person name="Nomoto H."/>
            <person name="Oishi K."/>
            <person name="Hayashi H."/>
            <person name="Ohta F."/>
            <person name="Nishizaka S."/>
            <person name="Haga S."/>
            <person name="Miura S."/>
            <person name="Morishita T."/>
            <person name="Kabeya Y."/>
            <person name="Terasawa K."/>
            <person name="Suzuki Y."/>
            <person name="Ishii Y."/>
            <person name="Asakawa S."/>
            <person name="Takano H."/>
            <person name="Ohta N."/>
            <person name="Kuroiwa H."/>
            <person name="Tanaka K."/>
            <person name="Shimizu N."/>
            <person name="Sugano S."/>
            <person name="Sato N."/>
            <person name="Nozaki H."/>
            <person name="Ogasawara N."/>
            <person name="Kohara Y."/>
            <person name="Kuroiwa T."/>
        </authorList>
    </citation>
    <scope>NUCLEOTIDE SEQUENCE [LARGE SCALE GENOMIC DNA]</scope>
    <source>
        <strain evidence="9 10">10D</strain>
    </source>
</reference>
<evidence type="ECO:0000256" key="5">
    <source>
        <dbReference type="ARBA" id="ARBA00081784"/>
    </source>
</evidence>
<evidence type="ECO:0000313" key="10">
    <source>
        <dbReference type="Proteomes" id="UP000007014"/>
    </source>
</evidence>
<dbReference type="InterPro" id="IPR003029">
    <property type="entry name" value="S1_domain"/>
</dbReference>
<accession>M1VII4</accession>
<protein>
    <recommendedName>
        <fullName evidence="4">Small ribosomal subunit protein bS1c</fullName>
    </recommendedName>
    <alternativeName>
        <fullName evidence="5">30S ribosomal protein S1, chloroplastic</fullName>
    </alternativeName>
</protein>
<keyword evidence="6" id="KW-0175">Coiled coil</keyword>
<dbReference type="STRING" id="280699.M1VII4"/>
<feature type="domain" description="S1 motif" evidence="8">
    <location>
        <begin position="294"/>
        <end position="362"/>
    </location>
</feature>
<evidence type="ECO:0000256" key="1">
    <source>
        <dbReference type="ARBA" id="ARBA00006767"/>
    </source>
</evidence>
<dbReference type="Gene3D" id="2.40.50.140">
    <property type="entry name" value="Nucleic acid-binding proteins"/>
    <property type="match status" value="3"/>
</dbReference>
<feature type="region of interest" description="Disordered" evidence="7">
    <location>
        <begin position="422"/>
        <end position="447"/>
    </location>
</feature>
<dbReference type="GO" id="GO:0005840">
    <property type="term" value="C:ribosome"/>
    <property type="evidence" value="ECO:0007669"/>
    <property type="project" value="UniProtKB-KW"/>
</dbReference>
<dbReference type="Proteomes" id="UP000007014">
    <property type="component" value="Chromosome 13"/>
</dbReference>
<dbReference type="InterPro" id="IPR012340">
    <property type="entry name" value="NA-bd_OB-fold"/>
</dbReference>
<evidence type="ECO:0000256" key="3">
    <source>
        <dbReference type="ARBA" id="ARBA00023274"/>
    </source>
</evidence>
<name>M1VII4_CYAM1</name>